<dbReference type="PANTHER" id="PTHR43034:SF2">
    <property type="entry name" value="ION-TRANSLOCATING OXIDOREDUCTASE COMPLEX SUBUNIT C"/>
    <property type="match status" value="1"/>
</dbReference>
<dbReference type="Gene3D" id="3.30.70.20">
    <property type="match status" value="1"/>
</dbReference>
<keyword evidence="2 8" id="KW-0004">4Fe-4S</keyword>
<feature type="binding site" evidence="8">
    <location>
        <position position="369"/>
    </location>
    <ligand>
        <name>[4Fe-4S] cluster</name>
        <dbReference type="ChEBI" id="CHEBI:49883"/>
        <label>1</label>
    </ligand>
</feature>
<feature type="binding site" evidence="8">
    <location>
        <position position="411"/>
    </location>
    <ligand>
        <name>[4Fe-4S] cluster</name>
        <dbReference type="ChEBI" id="CHEBI:49883"/>
        <label>2</label>
    </ligand>
</feature>
<keyword evidence="7 8" id="KW-0411">Iron-sulfur</keyword>
<evidence type="ECO:0000313" key="11">
    <source>
        <dbReference type="Proteomes" id="UP001501734"/>
    </source>
</evidence>
<dbReference type="SUPFAM" id="SSF46548">
    <property type="entry name" value="alpha-helical ferredoxin"/>
    <property type="match status" value="1"/>
</dbReference>
<comment type="cofactor">
    <cofactor evidence="8">
        <name>[4Fe-4S] cluster</name>
        <dbReference type="ChEBI" id="CHEBI:49883"/>
    </cofactor>
    <text evidence="8">Binds 2 [4Fe-4S] clusters per subunit.</text>
</comment>
<feature type="binding site" evidence="8">
    <location>
        <position position="376"/>
    </location>
    <ligand>
        <name>[4Fe-4S] cluster</name>
        <dbReference type="ChEBI" id="CHEBI:49883"/>
        <label>2</label>
    </ligand>
</feature>
<dbReference type="PROSITE" id="PS51379">
    <property type="entry name" value="4FE4S_FER_2"/>
    <property type="match status" value="2"/>
</dbReference>
<feature type="domain" description="4Fe-4S ferredoxin-type" evidence="9">
    <location>
        <begin position="355"/>
        <end position="388"/>
    </location>
</feature>
<dbReference type="InterPro" id="IPR017900">
    <property type="entry name" value="4Fe4S_Fe_S_CS"/>
</dbReference>
<evidence type="ECO:0000256" key="4">
    <source>
        <dbReference type="ARBA" id="ARBA00022737"/>
    </source>
</evidence>
<evidence type="ECO:0000256" key="5">
    <source>
        <dbReference type="ARBA" id="ARBA00022982"/>
    </source>
</evidence>
<comment type="subcellular location">
    <subcellularLocation>
        <location evidence="8">Cell membrane</location>
        <topology evidence="8">Peripheral membrane protein</topology>
    </subcellularLocation>
</comment>
<dbReference type="Gene3D" id="3.40.50.11540">
    <property type="entry name" value="NADH-ubiquinone oxidoreductase 51kDa subunit"/>
    <property type="match status" value="1"/>
</dbReference>
<name>A0ABP7VY05_9BACI</name>
<organism evidence="10 11">
    <name type="scientific">Amphibacillus indicireducens</name>
    <dbReference type="NCBI Taxonomy" id="1076330"/>
    <lineage>
        <taxon>Bacteria</taxon>
        <taxon>Bacillati</taxon>
        <taxon>Bacillota</taxon>
        <taxon>Bacilli</taxon>
        <taxon>Bacillales</taxon>
        <taxon>Bacillaceae</taxon>
        <taxon>Amphibacillus</taxon>
    </lineage>
</organism>
<reference evidence="11" key="1">
    <citation type="journal article" date="2019" name="Int. J. Syst. Evol. Microbiol.">
        <title>The Global Catalogue of Microorganisms (GCM) 10K type strain sequencing project: providing services to taxonomists for standard genome sequencing and annotation.</title>
        <authorList>
            <consortium name="The Broad Institute Genomics Platform"/>
            <consortium name="The Broad Institute Genome Sequencing Center for Infectious Disease"/>
            <person name="Wu L."/>
            <person name="Ma J."/>
        </authorList>
    </citation>
    <scope>NUCLEOTIDE SEQUENCE [LARGE SCALE GENOMIC DNA]</scope>
    <source>
        <strain evidence="11">JCM 17250</strain>
    </source>
</reference>
<comment type="caution">
    <text evidence="10">The sequence shown here is derived from an EMBL/GenBank/DDBJ whole genome shotgun (WGS) entry which is preliminary data.</text>
</comment>
<dbReference type="InterPro" id="IPR017896">
    <property type="entry name" value="4Fe4S_Fe-S-bd"/>
</dbReference>
<sequence length="438" mass="48168">MGLNIMRKKEGVYNEGRKERTENRPIEIANVPERLIFPLNMHIGAPAKPTIKIGDQVKIGTLIAEKDGFISANVYSSVSGEVIDISDQPTVKGTAPCITIKNDYQDYREPPFLKEEEQLSINQMKELIESAGIVGMGGATFPTSVKLSPPDNKRIDTLIINGAECEPYSTADHRLMVEYAEELIEGIRILVDILSVNTVYIALESDTHDSVEKMKKIIDQEDHIDIVELETIYPQGSEKNLIKKLTNREVPAGGLPADVHTVVVNVATALAVHEAIHLRQPSIDRITTVSGEPIKEPKNLKVRIGTPINDLIKECNGFRSKPGKVIHGGPMMGTAIKSGRIPVTKGTSVITFLEKAETVRSERTPCIQCAECLNVCPVSLQPILISQAYENGDIDEAERLGAMDCIDCGNCSYICPAKIPLLDNIRAAKQEIRARQED</sequence>
<feature type="binding site" evidence="8">
    <location>
        <position position="366"/>
    </location>
    <ligand>
        <name>[4Fe-4S] cluster</name>
        <dbReference type="ChEBI" id="CHEBI:49883"/>
        <label>1</label>
    </ligand>
</feature>
<gene>
    <name evidence="10" type="primary">rsxC</name>
    <name evidence="8" type="synonym">rnfC</name>
    <name evidence="10" type="ORF">GCM10022410_21940</name>
</gene>
<accession>A0ABP7VY05</accession>
<dbReference type="Pfam" id="PF10531">
    <property type="entry name" value="SLBB"/>
    <property type="match status" value="1"/>
</dbReference>
<dbReference type="InterPro" id="IPR011538">
    <property type="entry name" value="Nuo51_FMN-bd"/>
</dbReference>
<feature type="binding site" evidence="8">
    <location>
        <position position="372"/>
    </location>
    <ligand>
        <name>[4Fe-4S] cluster</name>
        <dbReference type="ChEBI" id="CHEBI:49883"/>
        <label>1</label>
    </ligand>
</feature>
<feature type="binding site" evidence="8">
    <location>
        <position position="408"/>
    </location>
    <ligand>
        <name>[4Fe-4S] cluster</name>
        <dbReference type="ChEBI" id="CHEBI:49883"/>
        <label>2</label>
    </ligand>
</feature>
<dbReference type="SUPFAM" id="SSF142019">
    <property type="entry name" value="Nqo1 FMN-binding domain-like"/>
    <property type="match status" value="1"/>
</dbReference>
<dbReference type="PROSITE" id="PS00198">
    <property type="entry name" value="4FE4S_FER_1"/>
    <property type="match status" value="1"/>
</dbReference>
<dbReference type="Pfam" id="PF13375">
    <property type="entry name" value="RnfC_N"/>
    <property type="match status" value="1"/>
</dbReference>
<dbReference type="Pfam" id="PF01512">
    <property type="entry name" value="Complex1_51K"/>
    <property type="match status" value="1"/>
</dbReference>
<dbReference type="EC" id="7.-.-.-" evidence="8"/>
<dbReference type="HAMAP" id="MF_00461">
    <property type="entry name" value="RsxC_RnfC"/>
    <property type="match status" value="1"/>
</dbReference>
<dbReference type="InterPro" id="IPR026902">
    <property type="entry name" value="RnfC_N"/>
</dbReference>
<dbReference type="Proteomes" id="UP001501734">
    <property type="component" value="Unassembled WGS sequence"/>
</dbReference>
<dbReference type="PANTHER" id="PTHR43034">
    <property type="entry name" value="ION-TRANSLOCATING OXIDOREDUCTASE COMPLEX SUBUNIT C"/>
    <property type="match status" value="1"/>
</dbReference>
<keyword evidence="3 8" id="KW-0479">Metal-binding</keyword>
<keyword evidence="5 8" id="KW-0249">Electron transport</keyword>
<feature type="domain" description="4Fe-4S ferredoxin-type" evidence="9">
    <location>
        <begin position="396"/>
        <end position="425"/>
    </location>
</feature>
<evidence type="ECO:0000256" key="7">
    <source>
        <dbReference type="ARBA" id="ARBA00023014"/>
    </source>
</evidence>
<protein>
    <recommendedName>
        <fullName evidence="8">Ion-translocating oxidoreductase complex subunit C</fullName>
        <ecNumber evidence="8">7.-.-.-</ecNumber>
    </recommendedName>
    <alternativeName>
        <fullName evidence="8">Rnf electron transport complex subunit C</fullName>
    </alternativeName>
</protein>
<keyword evidence="8" id="KW-0472">Membrane</keyword>
<evidence type="ECO:0000313" key="10">
    <source>
        <dbReference type="EMBL" id="GAA4076731.1"/>
    </source>
</evidence>
<evidence type="ECO:0000259" key="9">
    <source>
        <dbReference type="PROSITE" id="PS51379"/>
    </source>
</evidence>
<evidence type="ECO:0000256" key="2">
    <source>
        <dbReference type="ARBA" id="ARBA00022485"/>
    </source>
</evidence>
<dbReference type="InterPro" id="IPR019554">
    <property type="entry name" value="Soluble_ligand-bd"/>
</dbReference>
<keyword evidence="8" id="KW-1003">Cell membrane</keyword>
<dbReference type="EMBL" id="BAABDL010000119">
    <property type="protein sequence ID" value="GAA4076731.1"/>
    <property type="molecule type" value="Genomic_DNA"/>
</dbReference>
<dbReference type="NCBIfam" id="NF003454">
    <property type="entry name" value="PRK05035.1"/>
    <property type="match status" value="1"/>
</dbReference>
<keyword evidence="11" id="KW-1185">Reference proteome</keyword>
<keyword evidence="4 8" id="KW-0677">Repeat</keyword>
<dbReference type="NCBIfam" id="TIGR01945">
    <property type="entry name" value="rnfC"/>
    <property type="match status" value="1"/>
</dbReference>
<dbReference type="InterPro" id="IPR010208">
    <property type="entry name" value="Ion_transpt_RnfC/RsxC"/>
</dbReference>
<proteinExistence type="inferred from homology"/>
<dbReference type="InterPro" id="IPR037225">
    <property type="entry name" value="Nuo51_FMN-bd_sf"/>
</dbReference>
<evidence type="ECO:0000256" key="6">
    <source>
        <dbReference type="ARBA" id="ARBA00023004"/>
    </source>
</evidence>
<keyword evidence="8" id="KW-1278">Translocase</keyword>
<feature type="binding site" evidence="8">
    <location>
        <position position="415"/>
    </location>
    <ligand>
        <name>[4Fe-4S] cluster</name>
        <dbReference type="ChEBI" id="CHEBI:49883"/>
        <label>1</label>
    </ligand>
</feature>
<dbReference type="Pfam" id="PF13237">
    <property type="entry name" value="Fer4_10"/>
    <property type="match status" value="1"/>
</dbReference>
<feature type="binding site" evidence="8">
    <location>
        <position position="405"/>
    </location>
    <ligand>
        <name>[4Fe-4S] cluster</name>
        <dbReference type="ChEBI" id="CHEBI:49883"/>
        <label>2</label>
    </ligand>
</feature>
<keyword evidence="6 8" id="KW-0408">Iron</keyword>
<comment type="function">
    <text evidence="8">Part of a membrane-bound complex that couples electron transfer with translocation of ions across the membrane.</text>
</comment>
<evidence type="ECO:0000256" key="8">
    <source>
        <dbReference type="HAMAP-Rule" id="MF_00461"/>
    </source>
</evidence>
<dbReference type="RefSeq" id="WP_344913130.1">
    <property type="nucleotide sequence ID" value="NZ_BAABDL010000119.1"/>
</dbReference>
<keyword evidence="1 8" id="KW-0813">Transport</keyword>
<evidence type="ECO:0000256" key="1">
    <source>
        <dbReference type="ARBA" id="ARBA00022448"/>
    </source>
</evidence>
<evidence type="ECO:0000256" key="3">
    <source>
        <dbReference type="ARBA" id="ARBA00022723"/>
    </source>
</evidence>
<comment type="similarity">
    <text evidence="8">Belongs to the 4Fe4S bacterial-type ferredoxin family. RnfC subfamily.</text>
</comment>
<comment type="subunit">
    <text evidence="8">The complex is composed of six subunits: RnfA, RnfB, RnfC, RnfD, RnfE and RnfG.</text>
</comment>